<sequence length="108" mass="11953">EAYWADGSAMEKQTRARGEQVEQALIAITEENLADVKEYRGRGLVWGLEFHDKERAGRIAQRAFELGLLIETSGPESEVVKLLPSLTITPDELDEGLTALARAVRETA</sequence>
<evidence type="ECO:0000313" key="13">
    <source>
        <dbReference type="EMBL" id="KOT36987.1"/>
    </source>
</evidence>
<dbReference type="Pfam" id="PF00202">
    <property type="entry name" value="Aminotran_3"/>
    <property type="match status" value="1"/>
</dbReference>
<name>A0A0M8QGX8_9ACTN</name>
<comment type="function">
    <text evidence="2">Catalyzes reversively the conversion of L-aspartate beta-semialdehyde (ASA) to L-2,4-diaminobutyrate (DABA) by transamination with L-glutamate.</text>
</comment>
<evidence type="ECO:0000256" key="4">
    <source>
        <dbReference type="ARBA" id="ARBA00008954"/>
    </source>
</evidence>
<dbReference type="PATRIC" id="fig|36816.3.peg.4668"/>
<dbReference type="GO" id="GO:0030170">
    <property type="term" value="F:pyridoxal phosphate binding"/>
    <property type="evidence" value="ECO:0007669"/>
    <property type="project" value="InterPro"/>
</dbReference>
<dbReference type="GO" id="GO:0045303">
    <property type="term" value="F:diaminobutyrate-2-oxoglutarate transaminase activity"/>
    <property type="evidence" value="ECO:0007669"/>
    <property type="project" value="UniProtKB-EC"/>
</dbReference>
<dbReference type="EMBL" id="LGCN01000202">
    <property type="protein sequence ID" value="KOT36987.1"/>
    <property type="molecule type" value="Genomic_DNA"/>
</dbReference>
<comment type="catalytic activity">
    <reaction evidence="12">
        <text>L-2,4-diaminobutanoate + 2-oxoglutarate = L-aspartate 4-semialdehyde + L-glutamate</text>
        <dbReference type="Rhea" id="RHEA:11160"/>
        <dbReference type="ChEBI" id="CHEBI:16810"/>
        <dbReference type="ChEBI" id="CHEBI:29985"/>
        <dbReference type="ChEBI" id="CHEBI:58761"/>
        <dbReference type="ChEBI" id="CHEBI:537519"/>
        <dbReference type="EC" id="2.6.1.76"/>
    </reaction>
</comment>
<comment type="similarity">
    <text evidence="4">Belongs to the class-III pyridoxal-phosphate-dependent aminotransferase family.</text>
</comment>
<keyword evidence="7 13" id="KW-0032">Aminotransferase</keyword>
<gene>
    <name evidence="13" type="ORF">ADK41_21565</name>
</gene>
<evidence type="ECO:0000256" key="5">
    <source>
        <dbReference type="ARBA" id="ARBA00013155"/>
    </source>
</evidence>
<protein>
    <recommendedName>
        <fullName evidence="6">Diaminobutyrate--2-oxoglutarate transaminase</fullName>
        <ecNumber evidence="5">2.6.1.76</ecNumber>
    </recommendedName>
    <alternativeName>
        <fullName evidence="10">DABA aminotransferase</fullName>
    </alternativeName>
    <alternativeName>
        <fullName evidence="11">Diaminobutyrate--2-oxoglutarate aminotransferase</fullName>
    </alternativeName>
    <alternativeName>
        <fullName evidence="9">L-2,4-diaminobutyric acid transaminase</fullName>
    </alternativeName>
</protein>
<proteinExistence type="inferred from homology"/>
<dbReference type="InterPro" id="IPR015422">
    <property type="entry name" value="PyrdxlP-dep_Trfase_small"/>
</dbReference>
<accession>A0A0M8QGX8</accession>
<evidence type="ECO:0000256" key="2">
    <source>
        <dbReference type="ARBA" id="ARBA00002189"/>
    </source>
</evidence>
<dbReference type="Proteomes" id="UP000037773">
    <property type="component" value="Unassembled WGS sequence"/>
</dbReference>
<organism evidence="13 14">
    <name type="scientific">Streptomyces caelestis</name>
    <dbReference type="NCBI Taxonomy" id="36816"/>
    <lineage>
        <taxon>Bacteria</taxon>
        <taxon>Bacillati</taxon>
        <taxon>Actinomycetota</taxon>
        <taxon>Actinomycetes</taxon>
        <taxon>Kitasatosporales</taxon>
        <taxon>Streptomycetaceae</taxon>
        <taxon>Streptomyces</taxon>
    </lineage>
</organism>
<dbReference type="InterPro" id="IPR004637">
    <property type="entry name" value="Dat"/>
</dbReference>
<evidence type="ECO:0000256" key="11">
    <source>
        <dbReference type="ARBA" id="ARBA00031476"/>
    </source>
</evidence>
<comment type="cofactor">
    <cofactor evidence="1">
        <name>pyridoxal 5'-phosphate</name>
        <dbReference type="ChEBI" id="CHEBI:597326"/>
    </cofactor>
</comment>
<evidence type="ECO:0000256" key="12">
    <source>
        <dbReference type="ARBA" id="ARBA00049111"/>
    </source>
</evidence>
<dbReference type="PANTHER" id="PTHR43552">
    <property type="entry name" value="DIAMINOBUTYRATE--2-OXOGLUTARATE AMINOTRANSFERASE"/>
    <property type="match status" value="1"/>
</dbReference>
<evidence type="ECO:0000256" key="9">
    <source>
        <dbReference type="ARBA" id="ARBA00029744"/>
    </source>
</evidence>
<dbReference type="AlphaFoldDB" id="A0A0M8QGX8"/>
<evidence type="ECO:0000256" key="6">
    <source>
        <dbReference type="ARBA" id="ARBA00014798"/>
    </source>
</evidence>
<evidence type="ECO:0000256" key="7">
    <source>
        <dbReference type="ARBA" id="ARBA00022576"/>
    </source>
</evidence>
<evidence type="ECO:0000256" key="3">
    <source>
        <dbReference type="ARBA" id="ARBA00004946"/>
    </source>
</evidence>
<evidence type="ECO:0000256" key="10">
    <source>
        <dbReference type="ARBA" id="ARBA00030665"/>
    </source>
</evidence>
<dbReference type="PANTHER" id="PTHR43552:SF2">
    <property type="entry name" value="DIAMINOBUTYRATE--2-OXOGLUTARATE TRANSAMINASE"/>
    <property type="match status" value="1"/>
</dbReference>
<dbReference type="InterPro" id="IPR005814">
    <property type="entry name" value="Aminotrans_3"/>
</dbReference>
<comment type="pathway">
    <text evidence="3">Amine and polyamine biosynthesis; ectoine biosynthesis; L-ectoine from L-aspartate 4-semialdehyde: step 1/3.</text>
</comment>
<keyword evidence="14" id="KW-1185">Reference proteome</keyword>
<evidence type="ECO:0000313" key="14">
    <source>
        <dbReference type="Proteomes" id="UP000037773"/>
    </source>
</evidence>
<comment type="caution">
    <text evidence="13">The sequence shown here is derived from an EMBL/GenBank/DDBJ whole genome shotgun (WGS) entry which is preliminary data.</text>
</comment>
<evidence type="ECO:0000256" key="1">
    <source>
        <dbReference type="ARBA" id="ARBA00001933"/>
    </source>
</evidence>
<keyword evidence="8 13" id="KW-0808">Transferase</keyword>
<dbReference type="RefSeq" id="WP_030837683.1">
    <property type="nucleotide sequence ID" value="NZ_LGCN01000202.1"/>
</dbReference>
<evidence type="ECO:0000256" key="8">
    <source>
        <dbReference type="ARBA" id="ARBA00022679"/>
    </source>
</evidence>
<dbReference type="InterPro" id="IPR015424">
    <property type="entry name" value="PyrdxlP-dep_Trfase"/>
</dbReference>
<dbReference type="SUPFAM" id="SSF53383">
    <property type="entry name" value="PLP-dependent transferases"/>
    <property type="match status" value="1"/>
</dbReference>
<reference evidence="13 14" key="1">
    <citation type="submission" date="2015-07" db="EMBL/GenBank/DDBJ databases">
        <authorList>
            <person name="Noorani M."/>
        </authorList>
    </citation>
    <scope>NUCLEOTIDE SEQUENCE [LARGE SCALE GENOMIC DNA]</scope>
    <source>
        <strain evidence="13 14">NRRL B-24567</strain>
    </source>
</reference>
<dbReference type="EC" id="2.6.1.76" evidence="5"/>
<feature type="non-terminal residue" evidence="13">
    <location>
        <position position="1"/>
    </location>
</feature>
<dbReference type="Gene3D" id="3.90.1150.10">
    <property type="entry name" value="Aspartate Aminotransferase, domain 1"/>
    <property type="match status" value="1"/>
</dbReference>